<protein>
    <submittedName>
        <fullName evidence="1">Uncharacterized protein</fullName>
    </submittedName>
</protein>
<reference evidence="1 2" key="1">
    <citation type="journal article" date="2007" name="Nature">
        <title>Evolution of genes and genomes on the Drosophila phylogeny.</title>
        <authorList>
            <consortium name="Drosophila 12 Genomes Consortium"/>
            <person name="Clark A.G."/>
            <person name="Eisen M.B."/>
            <person name="Smith D.R."/>
            <person name="Bergman C.M."/>
            <person name="Oliver B."/>
            <person name="Markow T.A."/>
            <person name="Kaufman T.C."/>
            <person name="Kellis M."/>
            <person name="Gelbart W."/>
            <person name="Iyer V.N."/>
            <person name="Pollard D.A."/>
            <person name="Sackton T.B."/>
            <person name="Larracuente A.M."/>
            <person name="Singh N.D."/>
            <person name="Abad J.P."/>
            <person name="Abt D.N."/>
            <person name="Adryan B."/>
            <person name="Aguade M."/>
            <person name="Akashi H."/>
            <person name="Anderson W.W."/>
            <person name="Aquadro C.F."/>
            <person name="Ardell D.H."/>
            <person name="Arguello R."/>
            <person name="Artieri C.G."/>
            <person name="Barbash D.A."/>
            <person name="Barker D."/>
            <person name="Barsanti P."/>
            <person name="Batterham P."/>
            <person name="Batzoglou S."/>
            <person name="Begun D."/>
            <person name="Bhutkar A."/>
            <person name="Blanco E."/>
            <person name="Bosak S.A."/>
            <person name="Bradley R.K."/>
            <person name="Brand A.D."/>
            <person name="Brent M.R."/>
            <person name="Brooks A.N."/>
            <person name="Brown R.H."/>
            <person name="Butlin R.K."/>
            <person name="Caggese C."/>
            <person name="Calvi B.R."/>
            <person name="Bernardo de Carvalho A."/>
            <person name="Caspi A."/>
            <person name="Castrezana S."/>
            <person name="Celniker S.E."/>
            <person name="Chang J.L."/>
            <person name="Chapple C."/>
            <person name="Chatterji S."/>
            <person name="Chinwalla A."/>
            <person name="Civetta A."/>
            <person name="Clifton S.W."/>
            <person name="Comeron J.M."/>
            <person name="Costello J.C."/>
            <person name="Coyne J.A."/>
            <person name="Daub J."/>
            <person name="David R.G."/>
            <person name="Delcher A.L."/>
            <person name="Delehaunty K."/>
            <person name="Do C.B."/>
            <person name="Ebling H."/>
            <person name="Edwards K."/>
            <person name="Eickbush T."/>
            <person name="Evans J.D."/>
            <person name="Filipski A."/>
            <person name="Findeiss S."/>
            <person name="Freyhult E."/>
            <person name="Fulton L."/>
            <person name="Fulton R."/>
            <person name="Garcia A.C."/>
            <person name="Gardiner A."/>
            <person name="Garfield D.A."/>
            <person name="Garvin B.E."/>
            <person name="Gibson G."/>
            <person name="Gilbert D."/>
            <person name="Gnerre S."/>
            <person name="Godfrey J."/>
            <person name="Good R."/>
            <person name="Gotea V."/>
            <person name="Gravely B."/>
            <person name="Greenberg A.J."/>
            <person name="Griffiths-Jones S."/>
            <person name="Gross S."/>
            <person name="Guigo R."/>
            <person name="Gustafson E.A."/>
            <person name="Haerty W."/>
            <person name="Hahn M.W."/>
            <person name="Halligan D.L."/>
            <person name="Halpern A.L."/>
            <person name="Halter G.M."/>
            <person name="Han M.V."/>
            <person name="Heger A."/>
            <person name="Hillier L."/>
            <person name="Hinrichs A.S."/>
            <person name="Holmes I."/>
            <person name="Hoskins R.A."/>
            <person name="Hubisz M.J."/>
            <person name="Hultmark D."/>
            <person name="Huntley M.A."/>
            <person name="Jaffe D.B."/>
            <person name="Jagadeeshan S."/>
            <person name="Jeck W.R."/>
            <person name="Johnson J."/>
            <person name="Jones C.D."/>
            <person name="Jordan W.C."/>
            <person name="Karpen G.H."/>
            <person name="Kataoka E."/>
            <person name="Keightley P.D."/>
            <person name="Kheradpour P."/>
            <person name="Kirkness E.F."/>
            <person name="Koerich L.B."/>
            <person name="Kristiansen K."/>
            <person name="Kudrna D."/>
            <person name="Kulathinal R.J."/>
            <person name="Kumar S."/>
            <person name="Kwok R."/>
            <person name="Lander E."/>
            <person name="Langley C.H."/>
            <person name="Lapoint R."/>
            <person name="Lazzaro B.P."/>
            <person name="Lee S.J."/>
            <person name="Levesque L."/>
            <person name="Li R."/>
            <person name="Lin C.F."/>
            <person name="Lin M.F."/>
            <person name="Lindblad-Toh K."/>
            <person name="Llopart A."/>
            <person name="Long M."/>
            <person name="Low L."/>
            <person name="Lozovsky E."/>
            <person name="Lu J."/>
            <person name="Luo M."/>
            <person name="Machado C.A."/>
            <person name="Makalowski W."/>
            <person name="Marzo M."/>
            <person name="Matsuda M."/>
            <person name="Matzkin L."/>
            <person name="McAllister B."/>
            <person name="McBride C.S."/>
            <person name="McKernan B."/>
            <person name="McKernan K."/>
            <person name="Mendez-Lago M."/>
            <person name="Minx P."/>
            <person name="Mollenhauer M.U."/>
            <person name="Montooth K."/>
            <person name="Mount S.M."/>
            <person name="Mu X."/>
            <person name="Myers E."/>
            <person name="Negre B."/>
            <person name="Newfeld S."/>
            <person name="Nielsen R."/>
            <person name="Noor M.A."/>
            <person name="O'Grady P."/>
            <person name="Pachter L."/>
            <person name="Papaceit M."/>
            <person name="Parisi M.J."/>
            <person name="Parisi M."/>
            <person name="Parts L."/>
            <person name="Pedersen J.S."/>
            <person name="Pesole G."/>
            <person name="Phillippy A.M."/>
            <person name="Ponting C.P."/>
            <person name="Pop M."/>
            <person name="Porcelli D."/>
            <person name="Powell J.R."/>
            <person name="Prohaska S."/>
            <person name="Pruitt K."/>
            <person name="Puig M."/>
            <person name="Quesneville H."/>
            <person name="Ram K.R."/>
            <person name="Rand D."/>
            <person name="Rasmussen M.D."/>
            <person name="Reed L.K."/>
            <person name="Reenan R."/>
            <person name="Reily A."/>
            <person name="Remington K.A."/>
            <person name="Rieger T.T."/>
            <person name="Ritchie M.G."/>
            <person name="Robin C."/>
            <person name="Rogers Y.H."/>
            <person name="Rohde C."/>
            <person name="Rozas J."/>
            <person name="Rubenfield M.J."/>
            <person name="Ruiz A."/>
            <person name="Russo S."/>
            <person name="Salzberg S.L."/>
            <person name="Sanchez-Gracia A."/>
            <person name="Saranga D.J."/>
            <person name="Sato H."/>
            <person name="Schaeffer S.W."/>
            <person name="Schatz M.C."/>
            <person name="Schlenke T."/>
            <person name="Schwartz R."/>
            <person name="Segarra C."/>
            <person name="Singh R.S."/>
            <person name="Sirot L."/>
            <person name="Sirota M."/>
            <person name="Sisneros N.B."/>
            <person name="Smith C.D."/>
            <person name="Smith T.F."/>
            <person name="Spieth J."/>
            <person name="Stage D.E."/>
            <person name="Stark A."/>
            <person name="Stephan W."/>
            <person name="Strausberg R.L."/>
            <person name="Strempel S."/>
            <person name="Sturgill D."/>
            <person name="Sutton G."/>
            <person name="Sutton G.G."/>
            <person name="Tao W."/>
            <person name="Teichmann S."/>
            <person name="Tobari Y.N."/>
            <person name="Tomimura Y."/>
            <person name="Tsolas J.M."/>
            <person name="Valente V.L."/>
            <person name="Venter E."/>
            <person name="Venter J.C."/>
            <person name="Vicario S."/>
            <person name="Vieira F.G."/>
            <person name="Vilella A.J."/>
            <person name="Villasante A."/>
            <person name="Walenz B."/>
            <person name="Wang J."/>
            <person name="Wasserman M."/>
            <person name="Watts T."/>
            <person name="Wilson D."/>
            <person name="Wilson R.K."/>
            <person name="Wing R.A."/>
            <person name="Wolfner M.F."/>
            <person name="Wong A."/>
            <person name="Wong G.K."/>
            <person name="Wu C.I."/>
            <person name="Wu G."/>
            <person name="Yamamoto D."/>
            <person name="Yang H.P."/>
            <person name="Yang S.P."/>
            <person name="Yorke J.A."/>
            <person name="Yoshida K."/>
            <person name="Zdobnov E."/>
            <person name="Zhang P."/>
            <person name="Zhang Y."/>
            <person name="Zimin A.V."/>
            <person name="Baldwin J."/>
            <person name="Abdouelleil A."/>
            <person name="Abdulkadir J."/>
            <person name="Abebe A."/>
            <person name="Abera B."/>
            <person name="Abreu J."/>
            <person name="Acer S.C."/>
            <person name="Aftuck L."/>
            <person name="Alexander A."/>
            <person name="An P."/>
            <person name="Anderson E."/>
            <person name="Anderson S."/>
            <person name="Arachi H."/>
            <person name="Azer M."/>
            <person name="Bachantsang P."/>
            <person name="Barry A."/>
            <person name="Bayul T."/>
            <person name="Berlin A."/>
            <person name="Bessette D."/>
            <person name="Bloom T."/>
            <person name="Blye J."/>
            <person name="Boguslavskiy L."/>
            <person name="Bonnet C."/>
            <person name="Boukhgalter B."/>
            <person name="Bourzgui I."/>
            <person name="Brown A."/>
            <person name="Cahill P."/>
            <person name="Channer S."/>
            <person name="Cheshatsang Y."/>
            <person name="Chuda L."/>
            <person name="Citroen M."/>
            <person name="Collymore A."/>
            <person name="Cooke P."/>
            <person name="Costello M."/>
            <person name="D'Aco K."/>
            <person name="Daza R."/>
            <person name="De Haan G."/>
            <person name="DeGray S."/>
            <person name="DeMaso C."/>
            <person name="Dhargay N."/>
            <person name="Dooley K."/>
            <person name="Dooley E."/>
            <person name="Doricent M."/>
            <person name="Dorje P."/>
            <person name="Dorjee K."/>
            <person name="Dupes A."/>
            <person name="Elong R."/>
            <person name="Falk J."/>
            <person name="Farina A."/>
            <person name="Faro S."/>
            <person name="Ferguson D."/>
            <person name="Fisher S."/>
            <person name="Foley C.D."/>
            <person name="Franke A."/>
            <person name="Friedrich D."/>
            <person name="Gadbois L."/>
            <person name="Gearin G."/>
            <person name="Gearin C.R."/>
            <person name="Giannoukos G."/>
            <person name="Goode T."/>
            <person name="Graham J."/>
            <person name="Grandbois E."/>
            <person name="Grewal S."/>
            <person name="Gyaltsen K."/>
            <person name="Hafez N."/>
            <person name="Hagos B."/>
            <person name="Hall J."/>
            <person name="Henson C."/>
            <person name="Hollinger A."/>
            <person name="Honan T."/>
            <person name="Huard M.D."/>
            <person name="Hughes L."/>
            <person name="Hurhula B."/>
            <person name="Husby M.E."/>
            <person name="Kamat A."/>
            <person name="Kanga B."/>
            <person name="Kashin S."/>
            <person name="Khazanovich D."/>
            <person name="Kisner P."/>
            <person name="Lance K."/>
            <person name="Lara M."/>
            <person name="Lee W."/>
            <person name="Lennon N."/>
            <person name="Letendre F."/>
            <person name="LeVine R."/>
            <person name="Lipovsky A."/>
            <person name="Liu X."/>
            <person name="Liu J."/>
            <person name="Liu S."/>
            <person name="Lokyitsang T."/>
            <person name="Lokyitsang Y."/>
            <person name="Lubonja R."/>
            <person name="Lui A."/>
            <person name="MacDonald P."/>
            <person name="Magnisalis V."/>
            <person name="Maru K."/>
            <person name="Matthews C."/>
            <person name="McCusker W."/>
            <person name="McDonough S."/>
            <person name="Mehta T."/>
            <person name="Meldrim J."/>
            <person name="Meneus L."/>
            <person name="Mihai O."/>
            <person name="Mihalev A."/>
            <person name="Mihova T."/>
            <person name="Mittelman R."/>
            <person name="Mlenga V."/>
            <person name="Montmayeur A."/>
            <person name="Mulrain L."/>
            <person name="Navidi A."/>
            <person name="Naylor J."/>
            <person name="Negash T."/>
            <person name="Nguyen T."/>
            <person name="Nguyen N."/>
            <person name="Nicol R."/>
            <person name="Norbu C."/>
            <person name="Norbu N."/>
            <person name="Novod N."/>
            <person name="O'Neill B."/>
            <person name="Osman S."/>
            <person name="Markiewicz E."/>
            <person name="Oyono O.L."/>
            <person name="Patti C."/>
            <person name="Phunkhang P."/>
            <person name="Pierre F."/>
            <person name="Priest M."/>
            <person name="Raghuraman S."/>
            <person name="Rege F."/>
            <person name="Reyes R."/>
            <person name="Rise C."/>
            <person name="Rogov P."/>
            <person name="Ross K."/>
            <person name="Ryan E."/>
            <person name="Settipalli S."/>
            <person name="Shea T."/>
            <person name="Sherpa N."/>
            <person name="Shi L."/>
            <person name="Shih D."/>
            <person name="Sparrow T."/>
            <person name="Spaulding J."/>
            <person name="Stalker J."/>
            <person name="Stange-Thomann N."/>
            <person name="Stavropoulos S."/>
            <person name="Stone C."/>
            <person name="Strader C."/>
            <person name="Tesfaye S."/>
            <person name="Thomson T."/>
            <person name="Thoulutsang Y."/>
            <person name="Thoulutsang D."/>
            <person name="Topham K."/>
            <person name="Topping I."/>
            <person name="Tsamla T."/>
            <person name="Vassiliev H."/>
            <person name="Vo A."/>
            <person name="Wangchuk T."/>
            <person name="Wangdi T."/>
            <person name="Weiand M."/>
            <person name="Wilkinson J."/>
            <person name="Wilson A."/>
            <person name="Yadav S."/>
            <person name="Young G."/>
            <person name="Yu Q."/>
            <person name="Zembek L."/>
            <person name="Zhong D."/>
            <person name="Zimmer A."/>
            <person name="Zwirko Z."/>
            <person name="Jaffe D.B."/>
            <person name="Alvarez P."/>
            <person name="Brockman W."/>
            <person name="Butler J."/>
            <person name="Chin C."/>
            <person name="Gnerre S."/>
            <person name="Grabherr M."/>
            <person name="Kleber M."/>
            <person name="Mauceli E."/>
            <person name="MacCallum I."/>
        </authorList>
    </citation>
    <scope>NUCLEOTIDE SEQUENCE [LARGE SCALE GENOMIC DNA]</scope>
    <source>
        <strain evidence="2">Tucson 15010-1051.87</strain>
    </source>
</reference>
<keyword evidence="2" id="KW-1185">Reference proteome</keyword>
<dbReference type="OMA" id="YPPECCP"/>
<evidence type="ECO:0000313" key="2">
    <source>
        <dbReference type="Proteomes" id="UP000008792"/>
    </source>
</evidence>
<gene>
    <name evidence="1" type="primary">Dvir\GJ21704</name>
    <name evidence="1" type="ORF">Dvir_GJ21704</name>
</gene>
<dbReference type="AlphaFoldDB" id="B4LL90"/>
<dbReference type="EMBL" id="CH940648">
    <property type="protein sequence ID" value="EDW60827.1"/>
    <property type="molecule type" value="Genomic_DNA"/>
</dbReference>
<name>B4LL90_DROVI</name>
<dbReference type="PANTHER" id="PTHR20977:SF0">
    <property type="entry name" value="AT13385P-RELATED"/>
    <property type="match status" value="1"/>
</dbReference>
<dbReference type="PhylomeDB" id="B4LL90"/>
<dbReference type="InParanoid" id="B4LL90"/>
<dbReference type="HOGENOM" id="CLU_080000_0_0_1"/>
<dbReference type="InterPro" id="IPR006611">
    <property type="entry name" value="DUF1431_DROsp"/>
</dbReference>
<dbReference type="Proteomes" id="UP000008792">
    <property type="component" value="Unassembled WGS sequence"/>
</dbReference>
<sequence>MLRNAVTGITVRSITRCQPKYIPKIHFHCTKRLREKYNPRRPLDCPDSITEDCKNVFSQSCRPTDPPVRPCSEQDCPERRDQSCCAKKRITDNICEKPAKAAEFKRKPDKFISMWKTIVSKERAGNLVWDYPPECCPMCPEIPFDVLYYRPSNKCRQFQRTWWECCPRMVPKRVCCWCDSIPPETSRRCLPLCPRTSCKPSHDKKRLDCVNQKAKGCPRQTMPCCRASRIPPNCHLTRVPTDCVKTKCPFPSYSECDRMDPAVVAERPRECRCLSLISICEAYRFQNRKERISQKDCSCPTCE</sequence>
<dbReference type="PANTHER" id="PTHR20977">
    <property type="entry name" value="AT13385P-RELATED"/>
    <property type="match status" value="1"/>
</dbReference>
<dbReference type="OrthoDB" id="7812215at2759"/>
<dbReference type="eggNOG" id="ENOG502TDQY">
    <property type="taxonomic scope" value="Eukaryota"/>
</dbReference>
<dbReference type="SMART" id="SM00689">
    <property type="entry name" value="DM6"/>
    <property type="match status" value="1"/>
</dbReference>
<proteinExistence type="predicted"/>
<accession>B4LL90</accession>
<dbReference type="Pfam" id="PF07248">
    <property type="entry name" value="DUF1431"/>
    <property type="match status" value="1"/>
</dbReference>
<evidence type="ECO:0000313" key="1">
    <source>
        <dbReference type="EMBL" id="EDW60827.1"/>
    </source>
</evidence>
<organism evidence="1 2">
    <name type="scientific">Drosophila virilis</name>
    <name type="common">Fruit fly</name>
    <dbReference type="NCBI Taxonomy" id="7244"/>
    <lineage>
        <taxon>Eukaryota</taxon>
        <taxon>Metazoa</taxon>
        <taxon>Ecdysozoa</taxon>
        <taxon>Arthropoda</taxon>
        <taxon>Hexapoda</taxon>
        <taxon>Insecta</taxon>
        <taxon>Pterygota</taxon>
        <taxon>Neoptera</taxon>
        <taxon>Endopterygota</taxon>
        <taxon>Diptera</taxon>
        <taxon>Brachycera</taxon>
        <taxon>Muscomorpha</taxon>
        <taxon>Ephydroidea</taxon>
        <taxon>Drosophilidae</taxon>
        <taxon>Drosophila</taxon>
    </lineage>
</organism>